<evidence type="ECO:0000313" key="3">
    <source>
        <dbReference type="Proteomes" id="UP001589619"/>
    </source>
</evidence>
<feature type="region of interest" description="Disordered" evidence="1">
    <location>
        <begin position="90"/>
        <end position="111"/>
    </location>
</feature>
<gene>
    <name evidence="2" type="ORF">ACFFNY_25045</name>
</gene>
<reference evidence="2 3" key="1">
    <citation type="submission" date="2024-09" db="EMBL/GenBank/DDBJ databases">
        <authorList>
            <person name="Sun Q."/>
            <person name="Mori K."/>
        </authorList>
    </citation>
    <scope>NUCLEOTIDE SEQUENCE [LARGE SCALE GENOMIC DNA]</scope>
    <source>
        <strain evidence="2 3">JCM 12520</strain>
    </source>
</reference>
<dbReference type="Pfam" id="PF14395">
    <property type="entry name" value="COOH-NH2_lig"/>
    <property type="match status" value="1"/>
</dbReference>
<evidence type="ECO:0008006" key="4">
    <source>
        <dbReference type="Google" id="ProtNLM"/>
    </source>
</evidence>
<sequence>MDGLYAEAERLGLNAAAGSAQAAQRGRAVARMLGYGAGEDGKERDMTHRYRFYVFRLEIMAEYSFAANAVYAANGARVGLLYGPGGSTGDGKPDGVWRRVEPDDVPERKRRQTGRAAVRLLYLCGLDFGMIDMGMSADGPPTLLRLEPFPKLDARLTATFAESLKLFRDGEHAAETDPLTAPVALLGADPEFLLMNADGQVMPASAFLPREGQAGCDRVRIGGRVLYPLAELRPQPSADPRRLVSNVRRTLLTAAELIPDTPGARWLAGGMPAKGFALGGHIHISRTALNVPLLKALDNYLALPLLLIEDERSKARRPRYGMPGDFRRQPHGGFEYRTLPSWLVSPRVAKGVLALTALIARHYRELGDKPLDRPDVLRHYLAGDKKELRPVALALLGQIRELPDYAEFAGMTEPLLTMIEKGECWDEGKDFRRAWQIGTPAGAAR</sequence>
<comment type="caution">
    <text evidence="2">The sequence shown here is derived from an EMBL/GenBank/DDBJ whole genome shotgun (WGS) entry which is preliminary data.</text>
</comment>
<evidence type="ECO:0000256" key="1">
    <source>
        <dbReference type="SAM" id="MobiDB-lite"/>
    </source>
</evidence>
<organism evidence="2 3">
    <name type="scientific">Paenibacillus hodogayensis</name>
    <dbReference type="NCBI Taxonomy" id="279208"/>
    <lineage>
        <taxon>Bacteria</taxon>
        <taxon>Bacillati</taxon>
        <taxon>Bacillota</taxon>
        <taxon>Bacilli</taxon>
        <taxon>Bacillales</taxon>
        <taxon>Paenibacillaceae</taxon>
        <taxon>Paenibacillus</taxon>
    </lineage>
</organism>
<dbReference type="Proteomes" id="UP001589619">
    <property type="component" value="Unassembled WGS sequence"/>
</dbReference>
<evidence type="ECO:0000313" key="2">
    <source>
        <dbReference type="EMBL" id="MFB9754853.1"/>
    </source>
</evidence>
<dbReference type="InterPro" id="IPR025681">
    <property type="entry name" value="COOH-NH2_lig"/>
</dbReference>
<protein>
    <recommendedName>
        <fullName evidence="4">PhiEco32-like amidoligase-type 2 protein</fullName>
    </recommendedName>
</protein>
<proteinExistence type="predicted"/>
<name>A0ABV5W3F7_9BACL</name>
<keyword evidence="3" id="KW-1185">Reference proteome</keyword>
<dbReference type="EMBL" id="JBHMAG010000016">
    <property type="protein sequence ID" value="MFB9754853.1"/>
    <property type="molecule type" value="Genomic_DNA"/>
</dbReference>
<accession>A0ABV5W3F7</accession>
<feature type="compositionally biased region" description="Basic and acidic residues" evidence="1">
    <location>
        <begin position="91"/>
        <end position="107"/>
    </location>
</feature>
<dbReference type="RefSeq" id="WP_344909821.1">
    <property type="nucleotide sequence ID" value="NZ_BAAAYO010000008.1"/>
</dbReference>